<dbReference type="Proteomes" id="UP000321570">
    <property type="component" value="Unassembled WGS sequence"/>
</dbReference>
<feature type="region of interest" description="Disordered" evidence="1">
    <location>
        <begin position="186"/>
        <end position="239"/>
    </location>
</feature>
<feature type="compositionally biased region" description="Basic residues" evidence="1">
    <location>
        <begin position="1"/>
        <end position="13"/>
    </location>
</feature>
<dbReference type="Proteomes" id="UP000274504">
    <property type="component" value="Unassembled WGS sequence"/>
</dbReference>
<name>A0A0R3SPB4_HYMDI</name>
<dbReference type="EMBL" id="CABIJS010000665">
    <property type="protein sequence ID" value="VUZ54528.1"/>
    <property type="molecule type" value="Genomic_DNA"/>
</dbReference>
<dbReference type="WBParaSite" id="HDID_0000678601-mRNA-1">
    <property type="protein sequence ID" value="HDID_0000678601-mRNA-1"/>
    <property type="gene ID" value="HDID_0000678601"/>
</dbReference>
<keyword evidence="5" id="KW-1185">Reference proteome</keyword>
<evidence type="ECO:0000313" key="6">
    <source>
        <dbReference type="WBParaSite" id="HDID_0000678601-mRNA-1"/>
    </source>
</evidence>
<proteinExistence type="predicted"/>
<accession>A0A0R3SPB4</accession>
<reference evidence="2 4" key="2">
    <citation type="submission" date="2018-11" db="EMBL/GenBank/DDBJ databases">
        <authorList>
            <consortium name="Pathogen Informatics"/>
        </authorList>
    </citation>
    <scope>NUCLEOTIDE SEQUENCE [LARGE SCALE GENOMIC DNA]</scope>
</reference>
<feature type="region of interest" description="Disordered" evidence="1">
    <location>
        <begin position="1"/>
        <end position="29"/>
    </location>
</feature>
<protein>
    <submittedName>
        <fullName evidence="6">Nucleolar protein</fullName>
    </submittedName>
</protein>
<reference evidence="6" key="1">
    <citation type="submission" date="2017-02" db="UniProtKB">
        <authorList>
            <consortium name="WormBaseParasite"/>
        </authorList>
    </citation>
    <scope>IDENTIFICATION</scope>
</reference>
<evidence type="ECO:0000313" key="2">
    <source>
        <dbReference type="EMBL" id="VDL59102.1"/>
    </source>
</evidence>
<organism evidence="6">
    <name type="scientific">Hymenolepis diminuta</name>
    <name type="common">Rat tapeworm</name>
    <dbReference type="NCBI Taxonomy" id="6216"/>
    <lineage>
        <taxon>Eukaryota</taxon>
        <taxon>Metazoa</taxon>
        <taxon>Spiralia</taxon>
        <taxon>Lophotrochozoa</taxon>
        <taxon>Platyhelminthes</taxon>
        <taxon>Cestoda</taxon>
        <taxon>Eucestoda</taxon>
        <taxon>Cyclophyllidea</taxon>
        <taxon>Hymenolepididae</taxon>
        <taxon>Hymenolepis</taxon>
    </lineage>
</organism>
<evidence type="ECO:0000313" key="4">
    <source>
        <dbReference type="Proteomes" id="UP000274504"/>
    </source>
</evidence>
<feature type="compositionally biased region" description="Polar residues" evidence="1">
    <location>
        <begin position="75"/>
        <end position="90"/>
    </location>
</feature>
<dbReference type="AlphaFoldDB" id="A0A0R3SPB4"/>
<feature type="compositionally biased region" description="Basic residues" evidence="1">
    <location>
        <begin position="202"/>
        <end position="213"/>
    </location>
</feature>
<evidence type="ECO:0000256" key="1">
    <source>
        <dbReference type="SAM" id="MobiDB-lite"/>
    </source>
</evidence>
<evidence type="ECO:0000313" key="5">
    <source>
        <dbReference type="Proteomes" id="UP000321570"/>
    </source>
</evidence>
<dbReference type="OrthoDB" id="6267250at2759"/>
<feature type="region of interest" description="Disordered" evidence="1">
    <location>
        <begin position="59"/>
        <end position="120"/>
    </location>
</feature>
<feature type="compositionally biased region" description="Acidic residues" evidence="1">
    <location>
        <begin position="91"/>
        <end position="102"/>
    </location>
</feature>
<dbReference type="EMBL" id="UYSG01010878">
    <property type="protein sequence ID" value="VDL59102.1"/>
    <property type="molecule type" value="Genomic_DNA"/>
</dbReference>
<feature type="compositionally biased region" description="Polar residues" evidence="1">
    <location>
        <begin position="217"/>
        <end position="226"/>
    </location>
</feature>
<sequence>MRYGRNFRSRKKANPIPDPTPANEGSDFDEPVALNFKDVEQERIKMEKTIKSAIFISKKKGKEKSKAKDGSKKSVTFSLPTESNDKVLQSSDEEENAEEFDVTDAGCEQENRNDDDSDINLDEFLKAPKVKKAKKSTHIADVANEFDLSDTFDFRKYLPKSILNEYGKEVDVDSDSDEELANAFIEGQCKEESDDDDDEKPKSKKLKKDKKKKTQEARSISVSSHPGNEIKRRRRGGRRFHKKYLTMPRIIILSRQNTASMIRQRTEAFIKERLFGASPKMRGPRRYSGEEEIARVRLQSRARRL</sequence>
<evidence type="ECO:0000313" key="3">
    <source>
        <dbReference type="EMBL" id="VUZ54528.1"/>
    </source>
</evidence>
<reference evidence="3 5" key="3">
    <citation type="submission" date="2019-07" db="EMBL/GenBank/DDBJ databases">
        <authorList>
            <person name="Jastrzebski P J."/>
            <person name="Paukszto L."/>
            <person name="Jastrzebski P J."/>
        </authorList>
    </citation>
    <scope>NUCLEOTIDE SEQUENCE [LARGE SCALE GENOMIC DNA]</scope>
    <source>
        <strain evidence="3 5">WMS-il1</strain>
    </source>
</reference>
<gene>
    <name evidence="2" type="ORF">HDID_LOCUS6784</name>
    <name evidence="3" type="ORF">WMSIL1_LOCUS12583</name>
</gene>